<feature type="compositionally biased region" description="Acidic residues" evidence="1">
    <location>
        <begin position="342"/>
        <end position="374"/>
    </location>
</feature>
<gene>
    <name evidence="2" type="ORF">C1SCF055_LOCUS31159</name>
</gene>
<accession>A0A9P1G9S8</accession>
<organism evidence="2">
    <name type="scientific">Cladocopium goreaui</name>
    <dbReference type="NCBI Taxonomy" id="2562237"/>
    <lineage>
        <taxon>Eukaryota</taxon>
        <taxon>Sar</taxon>
        <taxon>Alveolata</taxon>
        <taxon>Dinophyceae</taxon>
        <taxon>Suessiales</taxon>
        <taxon>Symbiodiniaceae</taxon>
        <taxon>Cladocopium</taxon>
    </lineage>
</organism>
<dbReference type="AlphaFoldDB" id="A0A9P1G9S8"/>
<evidence type="ECO:0000256" key="1">
    <source>
        <dbReference type="SAM" id="MobiDB-lite"/>
    </source>
</evidence>
<feature type="region of interest" description="Disordered" evidence="1">
    <location>
        <begin position="460"/>
        <end position="553"/>
    </location>
</feature>
<feature type="compositionally biased region" description="Basic residues" evidence="1">
    <location>
        <begin position="503"/>
        <end position="517"/>
    </location>
</feature>
<protein>
    <submittedName>
        <fullName evidence="2">Uncharacterized protein</fullName>
    </submittedName>
</protein>
<feature type="region of interest" description="Disordered" evidence="1">
    <location>
        <begin position="148"/>
        <end position="308"/>
    </location>
</feature>
<feature type="compositionally biased region" description="Polar residues" evidence="1">
    <location>
        <begin position="211"/>
        <end position="229"/>
    </location>
</feature>
<feature type="compositionally biased region" description="Basic residues" evidence="1">
    <location>
        <begin position="172"/>
        <end position="206"/>
    </location>
</feature>
<feature type="compositionally biased region" description="Basic and acidic residues" evidence="1">
    <location>
        <begin position="518"/>
        <end position="553"/>
    </location>
</feature>
<evidence type="ECO:0000313" key="3">
    <source>
        <dbReference type="EMBL" id="CAL4792751.1"/>
    </source>
</evidence>
<feature type="non-terminal residue" evidence="2">
    <location>
        <position position="1"/>
    </location>
</feature>
<feature type="region of interest" description="Disordered" evidence="1">
    <location>
        <begin position="329"/>
        <end position="381"/>
    </location>
</feature>
<feature type="region of interest" description="Disordered" evidence="1">
    <location>
        <begin position="65"/>
        <end position="95"/>
    </location>
</feature>
<keyword evidence="4" id="KW-1185">Reference proteome</keyword>
<proteinExistence type="predicted"/>
<dbReference type="EMBL" id="CAMXCT030003624">
    <property type="protein sequence ID" value="CAL4792751.1"/>
    <property type="molecule type" value="Genomic_DNA"/>
</dbReference>
<evidence type="ECO:0000313" key="4">
    <source>
        <dbReference type="Proteomes" id="UP001152797"/>
    </source>
</evidence>
<reference evidence="3 4" key="2">
    <citation type="submission" date="2024-05" db="EMBL/GenBank/DDBJ databases">
        <authorList>
            <person name="Chen Y."/>
            <person name="Shah S."/>
            <person name="Dougan E. K."/>
            <person name="Thang M."/>
            <person name="Chan C."/>
        </authorList>
    </citation>
    <scope>NUCLEOTIDE SEQUENCE [LARGE SCALE GENOMIC DNA]</scope>
</reference>
<reference evidence="2" key="1">
    <citation type="submission" date="2022-10" db="EMBL/GenBank/DDBJ databases">
        <authorList>
            <person name="Chen Y."/>
            <person name="Dougan E. K."/>
            <person name="Chan C."/>
            <person name="Rhodes N."/>
            <person name="Thang M."/>
        </authorList>
    </citation>
    <scope>NUCLEOTIDE SEQUENCE</scope>
</reference>
<feature type="compositionally biased region" description="Low complexity" evidence="1">
    <location>
        <begin position="153"/>
        <end position="171"/>
    </location>
</feature>
<name>A0A9P1G9S8_9DINO</name>
<dbReference type="EMBL" id="CAMXCT020003624">
    <property type="protein sequence ID" value="CAL1158814.1"/>
    <property type="molecule type" value="Genomic_DNA"/>
</dbReference>
<feature type="compositionally biased region" description="Basic residues" evidence="1">
    <location>
        <begin position="468"/>
        <end position="484"/>
    </location>
</feature>
<dbReference type="Proteomes" id="UP001152797">
    <property type="component" value="Unassembled WGS sequence"/>
</dbReference>
<sequence length="989" mass="107589">MVEPDKVSGVLARAAARAARLAELDTAQTSIQKLLNIDMPPEMLPWGDVMLKDMACDTLECSKPPKGKGMGAVASPATESTRGASATSTATTVPASDADAIQNAQAGLAAAEASPPVTPREQIRRTYTPTTVLSGPLADQPILAATASQNGQPSANAAPLAPSPKATSTSKKSAKGTGKKSVKKKLKGKPAGKNKTKGTPGRKTKKPGTPVATTTNTPRQSVPATQQEVPGTMGNAEPVPTGEPPRRVAAKKCAAKKPATPQQRNVQPELPPCKLEKREKPTVKLPATPPSVRENRARNAAISGAVGRANTSDQIGNVTMQTVEEVLAAVGPVPVGPGPTAPEEDEYYDPSENSDYEEDNEDAEAEEGEDDQESGETSRKCPKEIRKIAAGAHGCVLAHACYVEHPVGMNSEAVTTSSKFSLTSGAHVKELRLYLVWDAEGEDDREDTVVEELFQCLDASDSEDGGKKPKKHKKSKRGRSKSKSKSSSSEKSSESSSDESDKKKKKKKGKKSKKSKGKKELTAAQKEKEEKRALEKKAKEAKREKDKAEKETLGKAKKASSFWGCEGEDGNAIRNFDVFGLDCVCDILAVALNSANEHISKAATKLKTINAMSWPQISYGFETMCLWCPNLRLAIEKDFTTLWEDMVEKRDYLQNIVDTREVKKIDNAMAKCQTAEADYKDFITRANLKYEDVYDASHSAVLENAMADVYGGGSTAGKAMRGVRAHVKDPRSTGTTDQTGLWRKNCVSADKEAVEKIRIPVKYEDLSDGVHPTLDVHGKSLPPHLQKVAGTLITSTALCFCVTEIRGCWEGLYWNLTESSSWVDKEFTLEEFMEERLPPYGICPLLQLKNFTPTVIRWCLMHLVHLGLLFTANGSGLNLGMLGCGCKLGICSFAVVFLVMQMPTHDHFCSLGHMRTSRSLTEATNIYTEGKRFLDLHLELTRTNPRFFHGFVDEDGMSWLKRGRAQLDDMLRIDLKPLVSLSLFEKSFA</sequence>
<comment type="caution">
    <text evidence="2">The sequence shown here is derived from an EMBL/GenBank/DDBJ whole genome shotgun (WGS) entry which is preliminary data.</text>
</comment>
<evidence type="ECO:0000313" key="2">
    <source>
        <dbReference type="EMBL" id="CAI4005439.1"/>
    </source>
</evidence>
<feature type="compositionally biased region" description="Low complexity" evidence="1">
    <location>
        <begin position="77"/>
        <end position="95"/>
    </location>
</feature>
<dbReference type="EMBL" id="CAMXCT010003624">
    <property type="protein sequence ID" value="CAI4005439.1"/>
    <property type="molecule type" value="Genomic_DNA"/>
</dbReference>